<name>A0A4R7S3B3_9BACT</name>
<feature type="transmembrane region" description="Helical" evidence="5">
    <location>
        <begin position="262"/>
        <end position="281"/>
    </location>
</feature>
<evidence type="ECO:0000313" key="7">
    <source>
        <dbReference type="EMBL" id="TDU72801.1"/>
    </source>
</evidence>
<reference evidence="7 8" key="1">
    <citation type="submission" date="2019-03" db="EMBL/GenBank/DDBJ databases">
        <title>Genomic Encyclopedia of Archaeal and Bacterial Type Strains, Phase II (KMG-II): from individual species to whole genera.</title>
        <authorList>
            <person name="Goeker M."/>
        </authorList>
    </citation>
    <scope>NUCLEOTIDE SEQUENCE [LARGE SCALE GENOMIC DNA]</scope>
    <source>
        <strain evidence="7 8">ATCC 25309</strain>
    </source>
</reference>
<comment type="subcellular location">
    <subcellularLocation>
        <location evidence="1">Membrane</location>
        <topology evidence="1">Multi-pass membrane protein</topology>
    </subcellularLocation>
</comment>
<dbReference type="GO" id="GO:0046943">
    <property type="term" value="F:carboxylic acid transmembrane transporter activity"/>
    <property type="evidence" value="ECO:0007669"/>
    <property type="project" value="TreeGrafter"/>
</dbReference>
<feature type="transmembrane region" description="Helical" evidence="5">
    <location>
        <begin position="308"/>
        <end position="326"/>
    </location>
</feature>
<protein>
    <submittedName>
        <fullName evidence="7">Sugar transport protein</fullName>
    </submittedName>
</protein>
<accession>A0A4R7S3B3</accession>
<dbReference type="PANTHER" id="PTHR23508:SF10">
    <property type="entry name" value="CARBOXYLIC ACID TRANSPORTER PROTEIN HOMOLOG"/>
    <property type="match status" value="1"/>
</dbReference>
<dbReference type="InterPro" id="IPR005828">
    <property type="entry name" value="MFS_sugar_transport-like"/>
</dbReference>
<dbReference type="AlphaFoldDB" id="A0A4R7S3B3"/>
<evidence type="ECO:0000256" key="1">
    <source>
        <dbReference type="ARBA" id="ARBA00004141"/>
    </source>
</evidence>
<evidence type="ECO:0000313" key="8">
    <source>
        <dbReference type="Proteomes" id="UP000295662"/>
    </source>
</evidence>
<dbReference type="PANTHER" id="PTHR23508">
    <property type="entry name" value="CARBOXYLIC ACID TRANSPORTER PROTEIN HOMOLOG"/>
    <property type="match status" value="1"/>
</dbReference>
<dbReference type="PROSITE" id="PS50850">
    <property type="entry name" value="MFS"/>
    <property type="match status" value="1"/>
</dbReference>
<comment type="caution">
    <text evidence="7">The sequence shown here is derived from an EMBL/GenBank/DDBJ whole genome shotgun (WGS) entry which is preliminary data.</text>
</comment>
<feature type="transmembrane region" description="Helical" evidence="5">
    <location>
        <begin position="401"/>
        <end position="425"/>
    </location>
</feature>
<sequence>MALIAAFLGWMFDGFEMGLFPLIGKPALQDLLASTVAPEAMTAYLDRWFSVIIATFLVGAATGGVFFGWLGDRIGRVKAMSFSIFTYAIFTGLCGFATEAWHVAILRFIASLGMGGEWALGVALVNELWTKGNRALVAGAIGAAANIGYLLVAALSLGMNTFIDTMRRWTLALGGSEQLAGYLLDNQAWRFLMIIGALPAAIIFLIRIFVPESDKWEDEKAAGKTSYWSTPDLKGVLIGAIVALGIIWSWSPMGIDAGVTSVMAVVITVVGFCVVVWGYLLPVRRYLQRAQEASSITRESQLTIRKNLLIGATLAGIALLGTWGAAQQSAKWSTSAELDANGWTNVAQYTQIATSVGACIFAMFAPFLANMLNRRVTYLVMCISALGAALLFYQTNTVINTWFFTTAFLMGGVTASFYGFFPLYLPELFPTSVRATGQGFCFNVGRIIAAIGGLQIANLVHAFGTSSNAYSALCMVYIIGMVLVWIAPETKGKALA</sequence>
<evidence type="ECO:0000256" key="4">
    <source>
        <dbReference type="ARBA" id="ARBA00023136"/>
    </source>
</evidence>
<gene>
    <name evidence="7" type="ORF">EI77_01266</name>
</gene>
<dbReference type="Proteomes" id="UP000295662">
    <property type="component" value="Unassembled WGS sequence"/>
</dbReference>
<keyword evidence="8" id="KW-1185">Reference proteome</keyword>
<dbReference type="Gene3D" id="1.20.1250.20">
    <property type="entry name" value="MFS general substrate transporter like domains"/>
    <property type="match status" value="2"/>
</dbReference>
<feature type="transmembrane region" description="Helical" evidence="5">
    <location>
        <begin position="82"/>
        <end position="98"/>
    </location>
</feature>
<feature type="transmembrane region" description="Helical" evidence="5">
    <location>
        <begin position="469"/>
        <end position="487"/>
    </location>
</feature>
<evidence type="ECO:0000259" key="6">
    <source>
        <dbReference type="PROSITE" id="PS50850"/>
    </source>
</evidence>
<dbReference type="InterPro" id="IPR020846">
    <property type="entry name" value="MFS_dom"/>
</dbReference>
<dbReference type="SUPFAM" id="SSF103473">
    <property type="entry name" value="MFS general substrate transporter"/>
    <property type="match status" value="1"/>
</dbReference>
<feature type="transmembrane region" description="Helical" evidence="5">
    <location>
        <begin position="231"/>
        <end position="250"/>
    </location>
</feature>
<dbReference type="GO" id="GO:0005886">
    <property type="term" value="C:plasma membrane"/>
    <property type="evidence" value="ECO:0007669"/>
    <property type="project" value="TreeGrafter"/>
</dbReference>
<feature type="transmembrane region" description="Helical" evidence="5">
    <location>
        <begin position="376"/>
        <end position="395"/>
    </location>
</feature>
<keyword evidence="7" id="KW-0813">Transport</keyword>
<feature type="transmembrane region" description="Helical" evidence="5">
    <location>
        <begin position="104"/>
        <end position="125"/>
    </location>
</feature>
<feature type="transmembrane region" description="Helical" evidence="5">
    <location>
        <begin position="48"/>
        <end position="70"/>
    </location>
</feature>
<feature type="transmembrane region" description="Helical" evidence="5">
    <location>
        <begin position="437"/>
        <end position="457"/>
    </location>
</feature>
<evidence type="ECO:0000256" key="2">
    <source>
        <dbReference type="ARBA" id="ARBA00022692"/>
    </source>
</evidence>
<proteinExistence type="predicted"/>
<dbReference type="Pfam" id="PF00083">
    <property type="entry name" value="Sugar_tr"/>
    <property type="match status" value="1"/>
</dbReference>
<organism evidence="7 8">
    <name type="scientific">Prosthecobacter fusiformis</name>
    <dbReference type="NCBI Taxonomy" id="48464"/>
    <lineage>
        <taxon>Bacteria</taxon>
        <taxon>Pseudomonadati</taxon>
        <taxon>Verrucomicrobiota</taxon>
        <taxon>Verrucomicrobiia</taxon>
        <taxon>Verrucomicrobiales</taxon>
        <taxon>Verrucomicrobiaceae</taxon>
        <taxon>Prosthecobacter</taxon>
    </lineage>
</organism>
<evidence type="ECO:0000256" key="5">
    <source>
        <dbReference type="SAM" id="Phobius"/>
    </source>
</evidence>
<feature type="transmembrane region" description="Helical" evidence="5">
    <location>
        <begin position="137"/>
        <end position="159"/>
    </location>
</feature>
<feature type="transmembrane region" description="Helical" evidence="5">
    <location>
        <begin position="346"/>
        <end position="369"/>
    </location>
</feature>
<keyword evidence="3 5" id="KW-1133">Transmembrane helix</keyword>
<dbReference type="OrthoDB" id="199654at2"/>
<keyword evidence="2 5" id="KW-0812">Transmembrane</keyword>
<keyword evidence="4 5" id="KW-0472">Membrane</keyword>
<evidence type="ECO:0000256" key="3">
    <source>
        <dbReference type="ARBA" id="ARBA00022989"/>
    </source>
</evidence>
<dbReference type="EMBL" id="SOCA01000002">
    <property type="protein sequence ID" value="TDU72801.1"/>
    <property type="molecule type" value="Genomic_DNA"/>
</dbReference>
<dbReference type="InterPro" id="IPR036259">
    <property type="entry name" value="MFS_trans_sf"/>
</dbReference>
<keyword evidence="7" id="KW-0762">Sugar transport</keyword>
<feature type="domain" description="Major facilitator superfamily (MFS) profile" evidence="6">
    <location>
        <begin position="2"/>
        <end position="492"/>
    </location>
</feature>
<feature type="transmembrane region" description="Helical" evidence="5">
    <location>
        <begin position="188"/>
        <end position="210"/>
    </location>
</feature>